<dbReference type="CDD" id="cd11577">
    <property type="entry name" value="GH71"/>
    <property type="match status" value="1"/>
</dbReference>
<evidence type="ECO:0000256" key="5">
    <source>
        <dbReference type="SAM" id="Phobius"/>
    </source>
</evidence>
<dbReference type="InterPro" id="IPR005197">
    <property type="entry name" value="Glyco_hydro_71"/>
</dbReference>
<dbReference type="Proteomes" id="UP000297472">
    <property type="component" value="Unassembled WGS sequence"/>
</dbReference>
<feature type="domain" description="Carbohydrate-binding module family 96" evidence="6">
    <location>
        <begin position="72"/>
        <end position="166"/>
    </location>
</feature>
<gene>
    <name evidence="7" type="ORF">E3T49_05605</name>
</gene>
<name>A0A4Y8JYI8_9MICO</name>
<keyword evidence="5" id="KW-0812">Transmembrane</keyword>
<comment type="subcellular location">
    <subcellularLocation>
        <location evidence="1">Secreted</location>
    </subcellularLocation>
</comment>
<dbReference type="AlphaFoldDB" id="A0A4Y8JYI8"/>
<keyword evidence="5" id="KW-1133">Transmembrane helix</keyword>
<proteinExistence type="predicted"/>
<dbReference type="EMBL" id="SOHA01000012">
    <property type="protein sequence ID" value="TFD31733.1"/>
    <property type="molecule type" value="Genomic_DNA"/>
</dbReference>
<dbReference type="Pfam" id="PF03659">
    <property type="entry name" value="Glyco_hydro_71"/>
    <property type="match status" value="1"/>
</dbReference>
<dbReference type="NCBIfam" id="NF033679">
    <property type="entry name" value="DNRLRE_dom"/>
    <property type="match status" value="1"/>
</dbReference>
<organism evidence="7 8">
    <name type="scientific">Cryobacterium cryoconiti</name>
    <dbReference type="NCBI Taxonomy" id="1259239"/>
    <lineage>
        <taxon>Bacteria</taxon>
        <taxon>Bacillati</taxon>
        <taxon>Actinomycetota</taxon>
        <taxon>Actinomycetes</taxon>
        <taxon>Micrococcales</taxon>
        <taxon>Microbacteriaceae</taxon>
        <taxon>Cryobacterium</taxon>
    </lineage>
</organism>
<dbReference type="OrthoDB" id="976137at2"/>
<sequence length="696" mass="73040">MERDILNFKSHGRPPRGHGTATRTGDRPGLRVALASIAGLAMVFALIVPGAATAAPAPAPAQAAADAAVVLNPTEASFTTVRQPGTAHAQYPYLSATNTADRTYLKFKTDALGPDKKIVSATLEFTVASTGATRPGVQVYPTSSAWTSNRLTRNNQPALQNAPLSDGSIRAVAGKTIRVPLGNLATISTTGPTSFAVGYTQVGVGTTFKKGASGPRLHLVVKDVREASPVTSPTPPPVAAPTAPVNSGALPIAVAPIGTTAKKVFAHYFPPYPVSFDNKPPASDYYAVNYLQPGGESGKHASYGGLLRDRPEKRDPLTGDWQARDFLDEVNDAADAGIDGFTVDIMSLSGQNWTRTVGVMQAAAAANRNFVVVPNIDASASVATATPTDVAMKLSQLFASPAAYRLSTGEYVLSSFKAEAQSPQWWSDIATVLKTKYGIKVAFIAVFNNASDANMKSFAPISYALGNWGSRTPVTVASGANNAAKARALGVKWMSPVAVQDVRPNGGKYAEAGNTETLRASWNRAITDGADFVQMVTWNDYSESTSFAPSEAHGEAFLDISAYFVRQFKMGSPPAVTGDALYVTHRIQPFAAQPSTPSRLMVPTLDGTAMAPRDTVEVLTLLRAPASVTVNIGGTKRTFDAPAGLSAVTFPLLLGSVSATASRSGTPIATVNSPFRVVSTPNVQDLQYYAVSSLGR</sequence>
<keyword evidence="8" id="KW-1185">Reference proteome</keyword>
<evidence type="ECO:0000256" key="3">
    <source>
        <dbReference type="ARBA" id="ARBA00022729"/>
    </source>
</evidence>
<dbReference type="Pfam" id="PF24517">
    <property type="entry name" value="CBM96"/>
    <property type="match status" value="1"/>
</dbReference>
<reference evidence="7 8" key="1">
    <citation type="submission" date="2019-03" db="EMBL/GenBank/DDBJ databases">
        <title>Genomics of glacier-inhabiting Cryobacterium strains.</title>
        <authorList>
            <person name="Liu Q."/>
            <person name="Xin Y.-H."/>
        </authorList>
    </citation>
    <scope>NUCLEOTIDE SEQUENCE [LARGE SCALE GENOMIC DNA]</scope>
    <source>
        <strain evidence="7 8">TMT1-51</strain>
    </source>
</reference>
<comment type="caution">
    <text evidence="7">The sequence shown here is derived from an EMBL/GenBank/DDBJ whole genome shotgun (WGS) entry which is preliminary data.</text>
</comment>
<accession>A0A4Y8JYI8</accession>
<protein>
    <submittedName>
        <fullName evidence="7">DNRLRE domain-containing protein</fullName>
    </submittedName>
</protein>
<evidence type="ECO:0000313" key="7">
    <source>
        <dbReference type="EMBL" id="TFD31733.1"/>
    </source>
</evidence>
<dbReference type="InterPro" id="IPR055372">
    <property type="entry name" value="CBM96"/>
</dbReference>
<evidence type="ECO:0000259" key="6">
    <source>
        <dbReference type="Pfam" id="PF24517"/>
    </source>
</evidence>
<keyword evidence="2" id="KW-0964">Secreted</keyword>
<feature type="transmembrane region" description="Helical" evidence="5">
    <location>
        <begin position="32"/>
        <end position="52"/>
    </location>
</feature>
<evidence type="ECO:0000256" key="2">
    <source>
        <dbReference type="ARBA" id="ARBA00022525"/>
    </source>
</evidence>
<dbReference type="GO" id="GO:0051118">
    <property type="term" value="F:glucan endo-1,3-alpha-glucosidase activity"/>
    <property type="evidence" value="ECO:0007669"/>
    <property type="project" value="InterPro"/>
</dbReference>
<evidence type="ECO:0000313" key="8">
    <source>
        <dbReference type="Proteomes" id="UP000297472"/>
    </source>
</evidence>
<dbReference type="GO" id="GO:0005576">
    <property type="term" value="C:extracellular region"/>
    <property type="evidence" value="ECO:0007669"/>
    <property type="project" value="UniProtKB-SubCell"/>
</dbReference>
<keyword evidence="3" id="KW-0732">Signal</keyword>
<dbReference type="Gene3D" id="3.20.20.80">
    <property type="entry name" value="Glycosidases"/>
    <property type="match status" value="1"/>
</dbReference>
<keyword evidence="5" id="KW-0472">Membrane</keyword>
<feature type="region of interest" description="Disordered" evidence="4">
    <location>
        <begin position="1"/>
        <end position="27"/>
    </location>
</feature>
<evidence type="ECO:0000256" key="1">
    <source>
        <dbReference type="ARBA" id="ARBA00004613"/>
    </source>
</evidence>
<evidence type="ECO:0000256" key="4">
    <source>
        <dbReference type="SAM" id="MobiDB-lite"/>
    </source>
</evidence>